<dbReference type="PIR" id="S59111">
    <property type="entry name" value="S59111"/>
</dbReference>
<dbReference type="Pfam" id="PF02326">
    <property type="entry name" value="YMF19"/>
    <property type="match status" value="1"/>
</dbReference>
<organism evidence="9">
    <name type="scientific">Chondrus crispus</name>
    <name type="common">Carrageen Irish moss</name>
    <name type="synonym">Polymorpha crispa</name>
    <dbReference type="NCBI Taxonomy" id="2769"/>
    <lineage>
        <taxon>Eukaryota</taxon>
        <taxon>Rhodophyta</taxon>
        <taxon>Florideophyceae</taxon>
        <taxon>Rhodymeniophycidae</taxon>
        <taxon>Gigartinales</taxon>
        <taxon>Gigartinaceae</taxon>
        <taxon>Chondrus</taxon>
    </lineage>
</organism>
<proteinExistence type="predicted"/>
<sequence>MPQLDRIIVFSQIFWLFIIFVLIYIVLTHFFLPKFIKSLKSRKQIIEANDTELSELTSKIINKQLLLKQLLLKNLVMVNISLGHEFSISNTLPKLDIHKIDTKISTVTRNVSLYCDVQLFNCIFFYPKLLNITFKPV</sequence>
<reference evidence="9" key="1">
    <citation type="journal article" date="1995" name="J. Mol. Biol.">
        <title>Complete sequence of the mitochondrial DNA of the rhodophyte Chondrus crispus (Gigartinales). Gene content and genome organization.</title>
        <authorList>
            <person name="Leblanc C."/>
            <person name="Boyen C."/>
            <person name="Richard O."/>
            <person name="Bonnard G."/>
            <person name="Grienenberger J.M."/>
            <person name="Kloareg B."/>
        </authorList>
    </citation>
    <scope>NUCLEOTIDE SEQUENCE</scope>
    <source>
        <tissue evidence="9">Apices</tissue>
    </source>
</reference>
<dbReference type="GeneID" id="809380"/>
<dbReference type="GO" id="GO:0006754">
    <property type="term" value="P:ATP biosynthetic process"/>
    <property type="evidence" value="ECO:0007669"/>
    <property type="project" value="UniProtKB-KW"/>
</dbReference>
<evidence type="ECO:0000313" key="9">
    <source>
        <dbReference type="EMBL" id="CAA87627.1"/>
    </source>
</evidence>
<evidence type="ECO:0000256" key="5">
    <source>
        <dbReference type="ARBA" id="ARBA00023136"/>
    </source>
</evidence>
<keyword evidence="4 9" id="KW-0496">Mitochondrion</keyword>
<keyword evidence="3 7" id="KW-1133">Transmembrane helix</keyword>
<comment type="subcellular location">
    <subcellularLocation>
        <location evidence="1">Mitochondrion membrane</location>
    </subcellularLocation>
</comment>
<evidence type="ECO:0000256" key="7">
    <source>
        <dbReference type="SAM" id="Phobius"/>
    </source>
</evidence>
<dbReference type="GO" id="GO:0031966">
    <property type="term" value="C:mitochondrial membrane"/>
    <property type="evidence" value="ECO:0007669"/>
    <property type="project" value="UniProtKB-SubCell"/>
</dbReference>
<accession>Q36341</accession>
<keyword evidence="2 7" id="KW-0812">Transmembrane</keyword>
<evidence type="ECO:0000259" key="8">
    <source>
        <dbReference type="Pfam" id="PF02326"/>
    </source>
</evidence>
<keyword evidence="6" id="KW-0066">ATP synthesis</keyword>
<gene>
    <name evidence="9" type="primary">orf137</name>
</gene>
<feature type="domain" description="ATP synthase YMF19-like N-terminal" evidence="8">
    <location>
        <begin position="2"/>
        <end position="76"/>
    </location>
</feature>
<evidence type="ECO:0000256" key="2">
    <source>
        <dbReference type="ARBA" id="ARBA00022692"/>
    </source>
</evidence>
<dbReference type="KEGG" id="ccp:ChcroMp19"/>
<keyword evidence="5 7" id="KW-0472">Membrane</keyword>
<dbReference type="EMBL" id="Z47547">
    <property type="protein sequence ID" value="CAA87627.1"/>
    <property type="molecule type" value="Genomic_DNA"/>
</dbReference>
<evidence type="ECO:0000256" key="6">
    <source>
        <dbReference type="ARBA" id="ARBA00023310"/>
    </source>
</evidence>
<dbReference type="InterPro" id="IPR003319">
    <property type="entry name" value="YMF19-like_N"/>
</dbReference>
<protein>
    <submittedName>
        <fullName evidence="9">Orf137 protein</fullName>
    </submittedName>
</protein>
<evidence type="ECO:0000256" key="3">
    <source>
        <dbReference type="ARBA" id="ARBA00022989"/>
    </source>
</evidence>
<evidence type="ECO:0000256" key="1">
    <source>
        <dbReference type="ARBA" id="ARBA00004325"/>
    </source>
</evidence>
<dbReference type="AlphaFoldDB" id="Q36341"/>
<evidence type="ECO:0000256" key="4">
    <source>
        <dbReference type="ARBA" id="ARBA00023128"/>
    </source>
</evidence>
<geneLocation type="mitochondrion" evidence="9"/>
<dbReference type="RefSeq" id="NP_062498.1">
    <property type="nucleotide sequence ID" value="NC_001677.2"/>
</dbReference>
<feature type="transmembrane region" description="Helical" evidence="7">
    <location>
        <begin position="12"/>
        <end position="32"/>
    </location>
</feature>
<name>Q36341_CHOCR</name>